<feature type="domain" description="JmjC" evidence="1">
    <location>
        <begin position="83"/>
        <end position="276"/>
    </location>
</feature>
<sequence length="341" mass="38064">MPSAAQQIKQQVRHCHIDDIDDLPSFLAEQTTPVVIKDVCAHWPMVEQAKQSDQQALSYLKSLASDSPVRAFSAPAKERGRYFYNAQMNGFNFSQYASNLVALLGQLAQAKTIAEPDSYYMGSTASDYCAPQFNVSNPLQVTSHHCLKSLWVGNHSQIAAHYDNADNLACVAAGSREFILFPPEQVDNLYIGPLEFTPAGQAVSLVDFAAPDFNRFPRFEQALNSALIAKLAPGDGIFIPALWWHQVSAPGAFNVLVNYWWRQAADHLANPFDALLHSMLAIKDLPTSHKAHWQTFFNHYVFNDDVKLGEHTPDDVKGILGEVDELTARKIRQLLLQKLNR</sequence>
<dbReference type="Pfam" id="PF13621">
    <property type="entry name" value="Cupin_8"/>
    <property type="match status" value="1"/>
</dbReference>
<organism evidence="2">
    <name type="scientific">marine sediment metagenome</name>
    <dbReference type="NCBI Taxonomy" id="412755"/>
    <lineage>
        <taxon>unclassified sequences</taxon>
        <taxon>metagenomes</taxon>
        <taxon>ecological metagenomes</taxon>
    </lineage>
</organism>
<reference evidence="2" key="1">
    <citation type="journal article" date="2015" name="Nature">
        <title>Complex archaea that bridge the gap between prokaryotes and eukaryotes.</title>
        <authorList>
            <person name="Spang A."/>
            <person name="Saw J.H."/>
            <person name="Jorgensen S.L."/>
            <person name="Zaremba-Niedzwiedzka K."/>
            <person name="Martijn J."/>
            <person name="Lind A.E."/>
            <person name="van Eijk R."/>
            <person name="Schleper C."/>
            <person name="Guy L."/>
            <person name="Ettema T.J."/>
        </authorList>
    </citation>
    <scope>NUCLEOTIDE SEQUENCE</scope>
</reference>
<dbReference type="PROSITE" id="PS51184">
    <property type="entry name" value="JMJC"/>
    <property type="match status" value="1"/>
</dbReference>
<dbReference type="InterPro" id="IPR014710">
    <property type="entry name" value="RmlC-like_jellyroll"/>
</dbReference>
<evidence type="ECO:0000259" key="1">
    <source>
        <dbReference type="PROSITE" id="PS51184"/>
    </source>
</evidence>
<proteinExistence type="predicted"/>
<accession>A0A0F9I188</accession>
<dbReference type="InterPro" id="IPR041667">
    <property type="entry name" value="Cupin_8"/>
</dbReference>
<dbReference type="EMBL" id="LAZR01015386">
    <property type="protein sequence ID" value="KKM13404.1"/>
    <property type="molecule type" value="Genomic_DNA"/>
</dbReference>
<dbReference type="PANTHER" id="PTHR12461:SF105">
    <property type="entry name" value="HYPOXIA-INDUCIBLE FACTOR 1-ALPHA INHIBITOR"/>
    <property type="match status" value="1"/>
</dbReference>
<dbReference type="PANTHER" id="PTHR12461">
    <property type="entry name" value="HYPOXIA-INDUCIBLE FACTOR 1 ALPHA INHIBITOR-RELATED"/>
    <property type="match status" value="1"/>
</dbReference>
<dbReference type="SMART" id="SM00558">
    <property type="entry name" value="JmjC"/>
    <property type="match status" value="1"/>
</dbReference>
<protein>
    <recommendedName>
        <fullName evidence="1">JmjC domain-containing protein</fullName>
    </recommendedName>
</protein>
<evidence type="ECO:0000313" key="2">
    <source>
        <dbReference type="EMBL" id="KKM13404.1"/>
    </source>
</evidence>
<dbReference type="InterPro" id="IPR003347">
    <property type="entry name" value="JmjC_dom"/>
</dbReference>
<dbReference type="SUPFAM" id="SSF51197">
    <property type="entry name" value="Clavaminate synthase-like"/>
    <property type="match status" value="1"/>
</dbReference>
<dbReference type="AlphaFoldDB" id="A0A0F9I188"/>
<name>A0A0F9I188_9ZZZZ</name>
<comment type="caution">
    <text evidence="2">The sequence shown here is derived from an EMBL/GenBank/DDBJ whole genome shotgun (WGS) entry which is preliminary data.</text>
</comment>
<gene>
    <name evidence="2" type="ORF">LCGC14_1716580</name>
</gene>
<dbReference type="Gene3D" id="2.60.120.10">
    <property type="entry name" value="Jelly Rolls"/>
    <property type="match status" value="1"/>
</dbReference>